<dbReference type="EC" id="2.1.1.64" evidence="5"/>
<protein>
    <submittedName>
        <fullName evidence="5">Class I SAM-dependent methyltransferase</fullName>
        <ecNumber evidence="5">2.1.1.222</ecNumber>
        <ecNumber evidence="5">2.1.1.64</ecNumber>
    </submittedName>
</protein>
<keyword evidence="6" id="KW-1185">Reference proteome</keyword>
<sequence>MAQITTGVRAILSSPRAYDFTQNLVGAERSRKRLVRDYLRPQAGQRLLDIGCGTARILSHLPDGIAYTGVDLSERYIQAARQEYGSRGDFACVDVGRTDSDRYRGFDLALATGLLHHLDDDEAKRMLATARDALRPGGRLVTIDPCFADGQSALARYVIERDRGRNVRTAEGYAQLARDVFADVRVDVRSDMLRIPYTHTILDCRR</sequence>
<keyword evidence="1 5" id="KW-0489">Methyltransferase</keyword>
<dbReference type="CDD" id="cd02440">
    <property type="entry name" value="AdoMet_MTases"/>
    <property type="match status" value="1"/>
</dbReference>
<evidence type="ECO:0000256" key="2">
    <source>
        <dbReference type="ARBA" id="ARBA00022679"/>
    </source>
</evidence>
<evidence type="ECO:0000256" key="1">
    <source>
        <dbReference type="ARBA" id="ARBA00022603"/>
    </source>
</evidence>
<accession>A0ABV9QUL6</accession>
<keyword evidence="2 5" id="KW-0808">Transferase</keyword>
<dbReference type="PANTHER" id="PTHR43464">
    <property type="entry name" value="METHYLTRANSFERASE"/>
    <property type="match status" value="1"/>
</dbReference>
<dbReference type="GO" id="GO:0102208">
    <property type="term" value="F:2-polyprenyl-6-hydroxyphenol methylase activity"/>
    <property type="evidence" value="ECO:0007669"/>
    <property type="project" value="UniProtKB-EC"/>
</dbReference>
<evidence type="ECO:0000256" key="3">
    <source>
        <dbReference type="ARBA" id="ARBA00022691"/>
    </source>
</evidence>
<dbReference type="SUPFAM" id="SSF53335">
    <property type="entry name" value="S-adenosyl-L-methionine-dependent methyltransferases"/>
    <property type="match status" value="1"/>
</dbReference>
<dbReference type="EMBL" id="JBHSHD010000008">
    <property type="protein sequence ID" value="MFC4820772.1"/>
    <property type="molecule type" value="Genomic_DNA"/>
</dbReference>
<gene>
    <name evidence="5" type="ORF">ACFO6Q_10580</name>
</gene>
<reference evidence="6" key="1">
    <citation type="journal article" date="2019" name="Int. J. Syst. Evol. Microbiol.">
        <title>The Global Catalogue of Microorganisms (GCM) 10K type strain sequencing project: providing services to taxonomists for standard genome sequencing and annotation.</title>
        <authorList>
            <consortium name="The Broad Institute Genomics Platform"/>
            <consortium name="The Broad Institute Genome Sequencing Center for Infectious Disease"/>
            <person name="Wu L."/>
            <person name="Ma J."/>
        </authorList>
    </citation>
    <scope>NUCLEOTIDE SEQUENCE [LARGE SCALE GENOMIC DNA]</scope>
    <source>
        <strain evidence="6">CCUG 30340</strain>
    </source>
</reference>
<dbReference type="RefSeq" id="WP_380020779.1">
    <property type="nucleotide sequence ID" value="NZ_JBHSHD010000008.1"/>
</dbReference>
<dbReference type="EC" id="2.1.1.222" evidence="5"/>
<evidence type="ECO:0000313" key="5">
    <source>
        <dbReference type="EMBL" id="MFC4820772.1"/>
    </source>
</evidence>
<proteinExistence type="predicted"/>
<name>A0ABV9QUL6_9GAMM</name>
<dbReference type="InterPro" id="IPR013217">
    <property type="entry name" value="Methyltransf_12"/>
</dbReference>
<dbReference type="GO" id="GO:0032259">
    <property type="term" value="P:methylation"/>
    <property type="evidence" value="ECO:0007669"/>
    <property type="project" value="UniProtKB-KW"/>
</dbReference>
<dbReference type="Proteomes" id="UP001595886">
    <property type="component" value="Unassembled WGS sequence"/>
</dbReference>
<dbReference type="GO" id="GO:0061542">
    <property type="term" value="F:3-demethylubiquinol 3-O-methyltransferase activity"/>
    <property type="evidence" value="ECO:0007669"/>
    <property type="project" value="UniProtKB-EC"/>
</dbReference>
<feature type="domain" description="Methyltransferase type 12" evidence="4">
    <location>
        <begin position="48"/>
        <end position="140"/>
    </location>
</feature>
<comment type="caution">
    <text evidence="5">The sequence shown here is derived from an EMBL/GenBank/DDBJ whole genome shotgun (WGS) entry which is preliminary data.</text>
</comment>
<dbReference type="InterPro" id="IPR029063">
    <property type="entry name" value="SAM-dependent_MTases_sf"/>
</dbReference>
<evidence type="ECO:0000313" key="6">
    <source>
        <dbReference type="Proteomes" id="UP001595886"/>
    </source>
</evidence>
<dbReference type="Pfam" id="PF08242">
    <property type="entry name" value="Methyltransf_12"/>
    <property type="match status" value="1"/>
</dbReference>
<organism evidence="5 6">
    <name type="scientific">Dokdonella ginsengisoli</name>
    <dbReference type="NCBI Taxonomy" id="363846"/>
    <lineage>
        <taxon>Bacteria</taxon>
        <taxon>Pseudomonadati</taxon>
        <taxon>Pseudomonadota</taxon>
        <taxon>Gammaproteobacteria</taxon>
        <taxon>Lysobacterales</taxon>
        <taxon>Rhodanobacteraceae</taxon>
        <taxon>Dokdonella</taxon>
    </lineage>
</organism>
<keyword evidence="3" id="KW-0949">S-adenosyl-L-methionine</keyword>
<dbReference type="PANTHER" id="PTHR43464:SF19">
    <property type="entry name" value="UBIQUINONE BIOSYNTHESIS O-METHYLTRANSFERASE, MITOCHONDRIAL"/>
    <property type="match status" value="1"/>
</dbReference>
<evidence type="ECO:0000259" key="4">
    <source>
        <dbReference type="Pfam" id="PF08242"/>
    </source>
</evidence>
<dbReference type="Gene3D" id="3.40.50.150">
    <property type="entry name" value="Vaccinia Virus protein VP39"/>
    <property type="match status" value="1"/>
</dbReference>